<evidence type="ECO:0000313" key="2">
    <source>
        <dbReference type="Proteomes" id="UP000031668"/>
    </source>
</evidence>
<comment type="caution">
    <text evidence="1">The sequence shown here is derived from an EMBL/GenBank/DDBJ whole genome shotgun (WGS) entry which is preliminary data.</text>
</comment>
<accession>A0A0C2IU75</accession>
<proteinExistence type="predicted"/>
<evidence type="ECO:0000313" key="1">
    <source>
        <dbReference type="EMBL" id="KII60382.1"/>
    </source>
</evidence>
<dbReference type="Proteomes" id="UP000031668">
    <property type="component" value="Unassembled WGS sequence"/>
</dbReference>
<reference evidence="1 2" key="1">
    <citation type="journal article" date="2014" name="Genome Biol. Evol.">
        <title>The genome of the myxosporean Thelohanellus kitauei shows adaptations to nutrient acquisition within its fish host.</title>
        <authorList>
            <person name="Yang Y."/>
            <person name="Xiong J."/>
            <person name="Zhou Z."/>
            <person name="Huo F."/>
            <person name="Miao W."/>
            <person name="Ran C."/>
            <person name="Liu Y."/>
            <person name="Zhang J."/>
            <person name="Feng J."/>
            <person name="Wang M."/>
            <person name="Wang M."/>
            <person name="Wang L."/>
            <person name="Yao B."/>
        </authorList>
    </citation>
    <scope>NUCLEOTIDE SEQUENCE [LARGE SCALE GENOMIC DNA]</scope>
    <source>
        <strain evidence="1">Wuqing</strain>
    </source>
</reference>
<protein>
    <submittedName>
        <fullName evidence="1">Uncharacterized protein</fullName>
    </submittedName>
</protein>
<organism evidence="1 2">
    <name type="scientific">Thelohanellus kitauei</name>
    <name type="common">Myxosporean</name>
    <dbReference type="NCBI Taxonomy" id="669202"/>
    <lineage>
        <taxon>Eukaryota</taxon>
        <taxon>Metazoa</taxon>
        <taxon>Cnidaria</taxon>
        <taxon>Myxozoa</taxon>
        <taxon>Myxosporea</taxon>
        <taxon>Bivalvulida</taxon>
        <taxon>Platysporina</taxon>
        <taxon>Myxobolidae</taxon>
        <taxon>Thelohanellus</taxon>
    </lineage>
</organism>
<keyword evidence="2" id="KW-1185">Reference proteome</keyword>
<sequence length="125" mass="14564">MQIRRPGVVVEIDECQFGIKIHNRLHLVSDAWSLVVLNEHLKGDCFISNIGYNYPFHKGFLIITDIFKSYGKLDSMYNHLMGICKSLKYIISPLNITNAIDENEEINETILYDFLAELLWRRKTS</sequence>
<name>A0A0C2IU75_THEKT</name>
<dbReference type="OrthoDB" id="8597234at2759"/>
<dbReference type="AlphaFoldDB" id="A0A0C2IU75"/>
<gene>
    <name evidence="1" type="ORF">RF11_08633</name>
</gene>
<dbReference type="EMBL" id="JWZT01005660">
    <property type="protein sequence ID" value="KII60382.1"/>
    <property type="molecule type" value="Genomic_DNA"/>
</dbReference>